<dbReference type="RefSeq" id="WP_091474854.1">
    <property type="nucleotide sequence ID" value="NZ_FOJT01000003.1"/>
</dbReference>
<name>A0A1I0XAF7_9FLAO</name>
<sequence length="160" mass="18573">MKKSAIILLFFLSGITTCFSQVVISKYFDTKIQKVQYQNWVAGVRGGGGGTNVSIEFKEKPSKDFVLNQLYFRNKKVKITESTDNVYFANLVRDINRRVNDEITDDANPSEKEKIIKTPFPISENEAILEYTYKNMKRYYKISKIEEKEMLMYPSAKPIN</sequence>
<evidence type="ECO:0000313" key="2">
    <source>
        <dbReference type="Proteomes" id="UP000199604"/>
    </source>
</evidence>
<proteinExistence type="predicted"/>
<accession>A0A1I0XAF7</accession>
<dbReference type="AlphaFoldDB" id="A0A1I0XAF7"/>
<dbReference type="OrthoDB" id="1364277at2"/>
<dbReference type="Proteomes" id="UP000199604">
    <property type="component" value="Unassembled WGS sequence"/>
</dbReference>
<reference evidence="2" key="1">
    <citation type="submission" date="2016-10" db="EMBL/GenBank/DDBJ databases">
        <authorList>
            <person name="Varghese N."/>
            <person name="Submissions S."/>
        </authorList>
    </citation>
    <scope>NUCLEOTIDE SEQUENCE [LARGE SCALE GENOMIC DNA]</scope>
    <source>
        <strain evidence="2">DSM 21789</strain>
    </source>
</reference>
<organism evidence="1 2">
    <name type="scientific">Flavobacterium swingsii</name>
    <dbReference type="NCBI Taxonomy" id="498292"/>
    <lineage>
        <taxon>Bacteria</taxon>
        <taxon>Pseudomonadati</taxon>
        <taxon>Bacteroidota</taxon>
        <taxon>Flavobacteriia</taxon>
        <taxon>Flavobacteriales</taxon>
        <taxon>Flavobacteriaceae</taxon>
        <taxon>Flavobacterium</taxon>
    </lineage>
</organism>
<dbReference type="STRING" id="498292.SAMN05660845_1121"/>
<gene>
    <name evidence="1" type="ORF">SAMN05660845_1121</name>
</gene>
<keyword evidence="2" id="KW-1185">Reference proteome</keyword>
<protein>
    <submittedName>
        <fullName evidence="1">Uncharacterized protein</fullName>
    </submittedName>
</protein>
<dbReference type="EMBL" id="FOJT01000003">
    <property type="protein sequence ID" value="SFA97874.1"/>
    <property type="molecule type" value="Genomic_DNA"/>
</dbReference>
<evidence type="ECO:0000313" key="1">
    <source>
        <dbReference type="EMBL" id="SFA97874.1"/>
    </source>
</evidence>